<name>A0A1W1I7M6_9BACT</name>
<dbReference type="GO" id="GO:0046872">
    <property type="term" value="F:metal ion binding"/>
    <property type="evidence" value="ECO:0007669"/>
    <property type="project" value="UniProtKB-KW"/>
</dbReference>
<evidence type="ECO:0000256" key="4">
    <source>
        <dbReference type="ARBA" id="ARBA00022729"/>
    </source>
</evidence>
<dbReference type="GO" id="GO:0015689">
    <property type="term" value="P:molybdate ion transport"/>
    <property type="evidence" value="ECO:0007669"/>
    <property type="project" value="InterPro"/>
</dbReference>
<dbReference type="GO" id="GO:1901359">
    <property type="term" value="F:tungstate binding"/>
    <property type="evidence" value="ECO:0007669"/>
    <property type="project" value="UniProtKB-ARBA"/>
</dbReference>
<dbReference type="FunFam" id="3.40.190.10:FF:000035">
    <property type="entry name" value="Molybdate ABC transporter substrate-binding protein"/>
    <property type="match status" value="1"/>
</dbReference>
<evidence type="ECO:0000256" key="6">
    <source>
        <dbReference type="PIRSR" id="PIRSR004846-1"/>
    </source>
</evidence>
<evidence type="ECO:0000256" key="1">
    <source>
        <dbReference type="ARBA" id="ARBA00009175"/>
    </source>
</evidence>
<evidence type="ECO:0000256" key="2">
    <source>
        <dbReference type="ARBA" id="ARBA00022505"/>
    </source>
</evidence>
<dbReference type="KEGG" id="nja:NSJP_2827"/>
<evidence type="ECO:0000313" key="8">
    <source>
        <dbReference type="Proteomes" id="UP000192042"/>
    </source>
</evidence>
<dbReference type="Gene3D" id="3.40.190.10">
    <property type="entry name" value="Periplasmic binding protein-like II"/>
    <property type="match status" value="2"/>
</dbReference>
<keyword evidence="2 6" id="KW-0500">Molybdenum</keyword>
<dbReference type="STRING" id="1325564.NSJP_2827"/>
<dbReference type="PANTHER" id="PTHR30632">
    <property type="entry name" value="MOLYBDATE-BINDING PERIPLASMIC PROTEIN"/>
    <property type="match status" value="1"/>
</dbReference>
<sequence>MNNFYQRVSTLSLFLGIVVFGPGIATDTYAQPETVTIAAANSLRDVFRKVLPLFEAQHPEVVVRVIYGPSQNLRKQIEEGAPVDVFLPSLLEEIDSLEKKSLVIQGTKRVYAGTSLVVITGKTFPAPVGSLQELRTVPVRRIAIGDPKTSSVGKVAIQFLKHAKLEPQLKSQYVFGQHSRAVLDLVAKGEAEIGIVYRTDAVAESQVKILDTAPEDSHTPVQYGVAAVWTAKNISAAGDFIEFLLSAPVQEQLKQFGFDQATPGATLAKRREVKS</sequence>
<dbReference type="Pfam" id="PF13531">
    <property type="entry name" value="SBP_bac_11"/>
    <property type="match status" value="1"/>
</dbReference>
<evidence type="ECO:0000256" key="3">
    <source>
        <dbReference type="ARBA" id="ARBA00022723"/>
    </source>
</evidence>
<dbReference type="InterPro" id="IPR050682">
    <property type="entry name" value="ModA/WtpA"/>
</dbReference>
<keyword evidence="8" id="KW-1185">Reference proteome</keyword>
<dbReference type="GO" id="GO:0030973">
    <property type="term" value="F:molybdate ion binding"/>
    <property type="evidence" value="ECO:0007669"/>
    <property type="project" value="UniProtKB-ARBA"/>
</dbReference>
<dbReference type="PIRSF" id="PIRSF004846">
    <property type="entry name" value="ModA"/>
    <property type="match status" value="1"/>
</dbReference>
<dbReference type="Proteomes" id="UP000192042">
    <property type="component" value="Chromosome I"/>
</dbReference>
<feature type="binding site" evidence="6">
    <location>
        <position position="42"/>
    </location>
    <ligand>
        <name>molybdate</name>
        <dbReference type="ChEBI" id="CHEBI:36264"/>
    </ligand>
</feature>
<reference evidence="7 8" key="1">
    <citation type="submission" date="2017-03" db="EMBL/GenBank/DDBJ databases">
        <authorList>
            <person name="Afonso C.L."/>
            <person name="Miller P.J."/>
            <person name="Scott M.A."/>
            <person name="Spackman E."/>
            <person name="Goraichik I."/>
            <person name="Dimitrov K.M."/>
            <person name="Suarez D.L."/>
            <person name="Swayne D.E."/>
        </authorList>
    </citation>
    <scope>NUCLEOTIDE SEQUENCE [LARGE SCALE GENOMIC DNA]</scope>
    <source>
        <strain evidence="7">Genome sequencing of Nitrospira japonica strain NJ11</strain>
    </source>
</reference>
<comment type="subunit">
    <text evidence="5">The complex is composed of two ATP-binding proteins (ModC), two transmembrane proteins (ModB) and a solute-binding protein (ModA).</text>
</comment>
<keyword evidence="4" id="KW-0732">Signal</keyword>
<organism evidence="7 8">
    <name type="scientific">Nitrospira japonica</name>
    <dbReference type="NCBI Taxonomy" id="1325564"/>
    <lineage>
        <taxon>Bacteria</taxon>
        <taxon>Pseudomonadati</taxon>
        <taxon>Nitrospirota</taxon>
        <taxon>Nitrospiria</taxon>
        <taxon>Nitrospirales</taxon>
        <taxon>Nitrospiraceae</taxon>
        <taxon>Nitrospira</taxon>
    </lineage>
</organism>
<gene>
    <name evidence="7" type="primary">modA</name>
    <name evidence="7" type="ORF">NSJP_2827</name>
</gene>
<protein>
    <submittedName>
        <fullName evidence="7">Molybdenum ABC transporter, periplasmic binding protein</fullName>
    </submittedName>
</protein>
<dbReference type="RefSeq" id="WP_080887301.1">
    <property type="nucleotide sequence ID" value="NZ_LT828648.1"/>
</dbReference>
<dbReference type="PANTHER" id="PTHR30632:SF0">
    <property type="entry name" value="SULFATE-BINDING PROTEIN"/>
    <property type="match status" value="1"/>
</dbReference>
<dbReference type="InterPro" id="IPR005950">
    <property type="entry name" value="ModA"/>
</dbReference>
<dbReference type="OrthoDB" id="9785015at2"/>
<feature type="binding site" evidence="6">
    <location>
        <position position="197"/>
    </location>
    <ligand>
        <name>molybdate</name>
        <dbReference type="ChEBI" id="CHEBI:36264"/>
    </ligand>
</feature>
<dbReference type="EMBL" id="LT828648">
    <property type="protein sequence ID" value="SLM48994.1"/>
    <property type="molecule type" value="Genomic_DNA"/>
</dbReference>
<dbReference type="AlphaFoldDB" id="A0A1W1I7M6"/>
<dbReference type="NCBIfam" id="TIGR01256">
    <property type="entry name" value="modA"/>
    <property type="match status" value="1"/>
</dbReference>
<comment type="similarity">
    <text evidence="1">Belongs to the bacterial solute-binding protein ModA family.</text>
</comment>
<evidence type="ECO:0000313" key="7">
    <source>
        <dbReference type="EMBL" id="SLM48994.1"/>
    </source>
</evidence>
<proteinExistence type="inferred from homology"/>
<feature type="binding site" evidence="6">
    <location>
        <position position="70"/>
    </location>
    <ligand>
        <name>molybdate</name>
        <dbReference type="ChEBI" id="CHEBI:36264"/>
    </ligand>
</feature>
<evidence type="ECO:0000256" key="5">
    <source>
        <dbReference type="ARBA" id="ARBA00062515"/>
    </source>
</evidence>
<keyword evidence="3 6" id="KW-0479">Metal-binding</keyword>
<dbReference type="SUPFAM" id="SSF53850">
    <property type="entry name" value="Periplasmic binding protein-like II"/>
    <property type="match status" value="1"/>
</dbReference>
<accession>A0A1W1I7M6</accession>